<evidence type="ECO:0000313" key="1">
    <source>
        <dbReference type="EMBL" id="CAE0685638.1"/>
    </source>
</evidence>
<accession>A0A7S4E2N7</accession>
<protein>
    <submittedName>
        <fullName evidence="1">Uncharacterized protein</fullName>
    </submittedName>
</protein>
<proteinExistence type="predicted"/>
<dbReference type="AlphaFoldDB" id="A0A7S4E2N7"/>
<name>A0A7S4E2N7_9STRA</name>
<organism evidence="1">
    <name type="scientific">Pelagomonas calceolata</name>
    <dbReference type="NCBI Taxonomy" id="35677"/>
    <lineage>
        <taxon>Eukaryota</taxon>
        <taxon>Sar</taxon>
        <taxon>Stramenopiles</taxon>
        <taxon>Ochrophyta</taxon>
        <taxon>Pelagophyceae</taxon>
        <taxon>Pelagomonadales</taxon>
        <taxon>Pelagomonadaceae</taxon>
        <taxon>Pelagomonas</taxon>
    </lineage>
</organism>
<sequence>MLATRLTTLRPALRTLRRTKTTKAKDMVDPTTTSAWWKEWAGQNHQGFFNVGAAFFLTVLASQNYSGRLERAALQADLAAAQNEAAALRARAADDAAIADAAKRL</sequence>
<reference evidence="1" key="1">
    <citation type="submission" date="2021-01" db="EMBL/GenBank/DDBJ databases">
        <authorList>
            <person name="Corre E."/>
            <person name="Pelletier E."/>
            <person name="Niang G."/>
            <person name="Scheremetjew M."/>
            <person name="Finn R."/>
            <person name="Kale V."/>
            <person name="Holt S."/>
            <person name="Cochrane G."/>
            <person name="Meng A."/>
            <person name="Brown T."/>
            <person name="Cohen L."/>
        </authorList>
    </citation>
    <scope>NUCLEOTIDE SEQUENCE</scope>
    <source>
        <strain evidence="1">CCMP1756</strain>
    </source>
</reference>
<dbReference type="EMBL" id="HBIW01001243">
    <property type="protein sequence ID" value="CAE0685638.1"/>
    <property type="molecule type" value="Transcribed_RNA"/>
</dbReference>
<gene>
    <name evidence="1" type="ORF">PCAL00307_LOCUS1072</name>
</gene>